<dbReference type="EMBL" id="GAIX01006801">
    <property type="protein sequence ID" value="JAA85759.1"/>
    <property type="molecule type" value="Transcribed_RNA"/>
</dbReference>
<evidence type="ECO:0000313" key="1">
    <source>
        <dbReference type="EMBL" id="JAA85759.1"/>
    </source>
</evidence>
<organism evidence="1">
    <name type="scientific">Pararge aegeria</name>
    <name type="common">speckled wood butterfly</name>
    <dbReference type="NCBI Taxonomy" id="116150"/>
    <lineage>
        <taxon>Eukaryota</taxon>
        <taxon>Metazoa</taxon>
        <taxon>Ecdysozoa</taxon>
        <taxon>Arthropoda</taxon>
        <taxon>Hexapoda</taxon>
        <taxon>Insecta</taxon>
        <taxon>Pterygota</taxon>
        <taxon>Neoptera</taxon>
        <taxon>Endopterygota</taxon>
        <taxon>Lepidoptera</taxon>
        <taxon>Glossata</taxon>
        <taxon>Ditrysia</taxon>
        <taxon>Papilionoidea</taxon>
        <taxon>Nymphalidae</taxon>
        <taxon>Satyrinae</taxon>
        <taxon>Satyrini</taxon>
        <taxon>Parargina</taxon>
        <taxon>Pararge</taxon>
    </lineage>
</organism>
<reference evidence="1" key="1">
    <citation type="journal article" date="2013" name="BMC Genomics">
        <title>Unscrambling butterfly oogenesis.</title>
        <authorList>
            <person name="Carter J.M."/>
            <person name="Baker S.C."/>
            <person name="Pink R."/>
            <person name="Carter D.R."/>
            <person name="Collins A."/>
            <person name="Tomlin J."/>
            <person name="Gibbs M."/>
            <person name="Breuker C.J."/>
        </authorList>
    </citation>
    <scope>NUCLEOTIDE SEQUENCE</scope>
    <source>
        <tissue evidence="1">Ovary</tissue>
    </source>
</reference>
<accession>S4P6K8</accession>
<sequence>MLCLPIISCVEKIRVTGRDNYLVERILTSPARVYYYCLYDIDSSDCKLRHKPVKCDTILAVYKALLVW</sequence>
<dbReference type="AlphaFoldDB" id="S4P6K8"/>
<name>S4P6K8_9NEOP</name>
<reference evidence="1" key="2">
    <citation type="submission" date="2013-05" db="EMBL/GenBank/DDBJ databases">
        <authorList>
            <person name="Carter J.-M."/>
            <person name="Baker S.C."/>
            <person name="Pink R."/>
            <person name="Carter D.R.F."/>
            <person name="Collins A."/>
            <person name="Tomlin J."/>
            <person name="Gibbs M."/>
            <person name="Breuker C.J."/>
        </authorList>
    </citation>
    <scope>NUCLEOTIDE SEQUENCE</scope>
    <source>
        <tissue evidence="1">Ovary</tissue>
    </source>
</reference>
<proteinExistence type="predicted"/>
<protein>
    <submittedName>
        <fullName evidence="1">Uncharacterized protein</fullName>
    </submittedName>
</protein>